<accession>A0ABM7P9J8</accession>
<feature type="modified residue" description="4-aspartylphosphate" evidence="3">
    <location>
        <position position="57"/>
    </location>
</feature>
<evidence type="ECO:0000259" key="4">
    <source>
        <dbReference type="PROSITE" id="PS50110"/>
    </source>
</evidence>
<dbReference type="PANTHER" id="PTHR44591:SF14">
    <property type="entry name" value="PROTEIN PILG"/>
    <property type="match status" value="1"/>
</dbReference>
<reference evidence="5" key="1">
    <citation type="journal article" date="2022" name="Arch. Microbiol.">
        <title>Pseudodesulfovibrio sediminis sp. nov., a mesophilic and neutrophilic sulfate-reducing bacterium isolated from sediment of a brackish lake.</title>
        <authorList>
            <person name="Takahashi A."/>
            <person name="Kojima H."/>
            <person name="Watanabe M."/>
            <person name="Fukui M."/>
        </authorList>
    </citation>
    <scope>NUCLEOTIDE SEQUENCE</scope>
    <source>
        <strain evidence="5">SF6</strain>
    </source>
</reference>
<dbReference type="InterPro" id="IPR011006">
    <property type="entry name" value="CheY-like_superfamily"/>
</dbReference>
<evidence type="ECO:0000256" key="3">
    <source>
        <dbReference type="PROSITE-ProRule" id="PRU00169"/>
    </source>
</evidence>
<sequence length="128" mass="14033">MTDRTNVKLLVVDDETGFAEVLCKRMTRRGVHAMPVASGEEGVRLLRKHEFDVAIVDLKLQGMDGIEILKLCTILAPEMAVLMLTGHGSVEARNTCMKLGAASYLSKPVDFERLYLKVLMLGGAKVDA</sequence>
<feature type="domain" description="Response regulatory" evidence="4">
    <location>
        <begin position="8"/>
        <end position="122"/>
    </location>
</feature>
<keyword evidence="6" id="KW-1185">Reference proteome</keyword>
<evidence type="ECO:0000256" key="2">
    <source>
        <dbReference type="ARBA" id="ARBA00023012"/>
    </source>
</evidence>
<keyword evidence="2" id="KW-0902">Two-component regulatory system</keyword>
<evidence type="ECO:0000313" key="6">
    <source>
        <dbReference type="Proteomes" id="UP001053296"/>
    </source>
</evidence>
<dbReference type="PROSITE" id="PS50110">
    <property type="entry name" value="RESPONSE_REGULATORY"/>
    <property type="match status" value="1"/>
</dbReference>
<dbReference type="PANTHER" id="PTHR44591">
    <property type="entry name" value="STRESS RESPONSE REGULATOR PROTEIN 1"/>
    <property type="match status" value="1"/>
</dbReference>
<dbReference type="RefSeq" id="WP_229591707.1">
    <property type="nucleotide sequence ID" value="NZ_AP024485.1"/>
</dbReference>
<name>A0ABM7P9J8_9BACT</name>
<evidence type="ECO:0000313" key="5">
    <source>
        <dbReference type="EMBL" id="BCS89748.1"/>
    </source>
</evidence>
<protein>
    <submittedName>
        <fullName evidence="5">Two-component system response regulator</fullName>
    </submittedName>
</protein>
<keyword evidence="1 3" id="KW-0597">Phosphoprotein</keyword>
<proteinExistence type="predicted"/>
<dbReference type="SUPFAM" id="SSF52172">
    <property type="entry name" value="CheY-like"/>
    <property type="match status" value="1"/>
</dbReference>
<gene>
    <name evidence="5" type="ORF">PSDVSF_29900</name>
</gene>
<dbReference type="Pfam" id="PF00072">
    <property type="entry name" value="Response_reg"/>
    <property type="match status" value="1"/>
</dbReference>
<organism evidence="5 6">
    <name type="scientific">Pseudodesulfovibrio sediminis</name>
    <dbReference type="NCBI Taxonomy" id="2810563"/>
    <lineage>
        <taxon>Bacteria</taxon>
        <taxon>Pseudomonadati</taxon>
        <taxon>Thermodesulfobacteriota</taxon>
        <taxon>Desulfovibrionia</taxon>
        <taxon>Desulfovibrionales</taxon>
        <taxon>Desulfovibrionaceae</taxon>
    </lineage>
</organism>
<dbReference type="EMBL" id="AP024485">
    <property type="protein sequence ID" value="BCS89748.1"/>
    <property type="molecule type" value="Genomic_DNA"/>
</dbReference>
<evidence type="ECO:0000256" key="1">
    <source>
        <dbReference type="ARBA" id="ARBA00022553"/>
    </source>
</evidence>
<dbReference type="InterPro" id="IPR050595">
    <property type="entry name" value="Bact_response_regulator"/>
</dbReference>
<dbReference type="Proteomes" id="UP001053296">
    <property type="component" value="Chromosome"/>
</dbReference>
<dbReference type="InterPro" id="IPR001789">
    <property type="entry name" value="Sig_transdc_resp-reg_receiver"/>
</dbReference>
<dbReference type="Gene3D" id="3.40.50.2300">
    <property type="match status" value="1"/>
</dbReference>
<dbReference type="SMART" id="SM00448">
    <property type="entry name" value="REC"/>
    <property type="match status" value="1"/>
</dbReference>